<dbReference type="Pfam" id="PF00300">
    <property type="entry name" value="His_Phos_1"/>
    <property type="match status" value="1"/>
</dbReference>
<name>A0A560GQZ4_9PROT</name>
<organism evidence="1 2">
    <name type="scientific">Nitrospirillum amazonense</name>
    <dbReference type="NCBI Taxonomy" id="28077"/>
    <lineage>
        <taxon>Bacteria</taxon>
        <taxon>Pseudomonadati</taxon>
        <taxon>Pseudomonadota</taxon>
        <taxon>Alphaproteobacteria</taxon>
        <taxon>Rhodospirillales</taxon>
        <taxon>Azospirillaceae</taxon>
        <taxon>Nitrospirillum</taxon>
    </lineage>
</organism>
<comment type="caution">
    <text evidence="1">The sequence shown here is derived from an EMBL/GenBank/DDBJ whole genome shotgun (WGS) entry which is preliminary data.</text>
</comment>
<dbReference type="Proteomes" id="UP000315751">
    <property type="component" value="Unassembled WGS sequence"/>
</dbReference>
<evidence type="ECO:0000313" key="1">
    <source>
        <dbReference type="EMBL" id="TWB36448.1"/>
    </source>
</evidence>
<dbReference type="Gene3D" id="3.40.50.1240">
    <property type="entry name" value="Phosphoglycerate mutase-like"/>
    <property type="match status" value="1"/>
</dbReference>
<dbReference type="InterPro" id="IPR029033">
    <property type="entry name" value="His_PPase_superfam"/>
</dbReference>
<dbReference type="AlphaFoldDB" id="A0A560GQZ4"/>
<protein>
    <submittedName>
        <fullName evidence="1">Broad specificity phosphatase PhoE</fullName>
    </submittedName>
</protein>
<evidence type="ECO:0000313" key="2">
    <source>
        <dbReference type="Proteomes" id="UP000315751"/>
    </source>
</evidence>
<gene>
    <name evidence="1" type="ORF">FBZ90_1179</name>
</gene>
<proteinExistence type="predicted"/>
<dbReference type="InterPro" id="IPR013078">
    <property type="entry name" value="His_Pase_superF_clade-1"/>
</dbReference>
<dbReference type="SMART" id="SM00855">
    <property type="entry name" value="PGAM"/>
    <property type="match status" value="1"/>
</dbReference>
<dbReference type="RefSeq" id="WP_145735383.1">
    <property type="nucleotide sequence ID" value="NZ_VITR01000017.1"/>
</dbReference>
<sequence length="215" mass="23166">MTVPDLTAPDPTRRLILLAHAPTRAQRDAIFAPATEPAEEAGLAQAGHWAEARALRKVGQLLTAPEDRARQTAATLASTLGMEMREDAALADLDAGGWQGHSLAELSVHEADAVAAWLGDPEARPHGGESLAQLRTRVARWLEHGTAEGHTLAVTHPAVIRMAVAVALDAPLQAFWRLDIAPLSLTDLRWNRRWTVRATGVDAREFGQAPTSRAK</sequence>
<keyword evidence="2" id="KW-1185">Reference proteome</keyword>
<dbReference type="EMBL" id="VITR01000017">
    <property type="protein sequence ID" value="TWB36448.1"/>
    <property type="molecule type" value="Genomic_DNA"/>
</dbReference>
<dbReference type="OrthoDB" id="9783269at2"/>
<reference evidence="1 2" key="1">
    <citation type="submission" date="2019-06" db="EMBL/GenBank/DDBJ databases">
        <title>Genomic Encyclopedia of Type Strains, Phase IV (KMG-V): Genome sequencing to study the core and pangenomes of soil and plant-associated prokaryotes.</title>
        <authorList>
            <person name="Whitman W."/>
        </authorList>
    </citation>
    <scope>NUCLEOTIDE SEQUENCE [LARGE SCALE GENOMIC DNA]</scope>
    <source>
        <strain evidence="1 2">BR 11622</strain>
    </source>
</reference>
<dbReference type="SUPFAM" id="SSF53254">
    <property type="entry name" value="Phosphoglycerate mutase-like"/>
    <property type="match status" value="1"/>
</dbReference>
<accession>A0A560GQZ4</accession>